<dbReference type="Proteomes" id="UP000183967">
    <property type="component" value="Unassembled WGS sequence"/>
</dbReference>
<dbReference type="EMBL" id="FQXO01000015">
    <property type="protein sequence ID" value="SHH42534.1"/>
    <property type="molecule type" value="Genomic_DNA"/>
</dbReference>
<proteinExistence type="predicted"/>
<accession>A0A1M5SVI8</accession>
<sequence>MYRIILFVKNILQYLKNLKYILQNFELYNSLYLSRKTFAQLHVSNHGLLKKEDYRCLIMKN</sequence>
<dbReference type="AlphaFoldDB" id="A0A1M5SVI8"/>
<gene>
    <name evidence="1" type="ORF">SAMN02745135_00763</name>
</gene>
<name>A0A1M5SVI8_9FIRM</name>
<keyword evidence="2" id="KW-1185">Reference proteome</keyword>
<protein>
    <submittedName>
        <fullName evidence="1">Uncharacterized protein</fullName>
    </submittedName>
</protein>
<organism evidence="1 2">
    <name type="scientific">Caloranaerobacter azorensis DSM 13643</name>
    <dbReference type="NCBI Taxonomy" id="1121264"/>
    <lineage>
        <taxon>Bacteria</taxon>
        <taxon>Bacillati</taxon>
        <taxon>Bacillota</taxon>
        <taxon>Tissierellia</taxon>
        <taxon>Tissierellales</taxon>
        <taxon>Thermohalobacteraceae</taxon>
        <taxon>Caloranaerobacter</taxon>
    </lineage>
</organism>
<evidence type="ECO:0000313" key="1">
    <source>
        <dbReference type="EMBL" id="SHH42534.1"/>
    </source>
</evidence>
<reference evidence="2" key="1">
    <citation type="submission" date="2016-11" db="EMBL/GenBank/DDBJ databases">
        <authorList>
            <person name="Varghese N."/>
            <person name="Submissions S."/>
        </authorList>
    </citation>
    <scope>NUCLEOTIDE SEQUENCE [LARGE SCALE GENOMIC DNA]</scope>
    <source>
        <strain evidence="2">DSM 13643</strain>
    </source>
</reference>
<evidence type="ECO:0000313" key="2">
    <source>
        <dbReference type="Proteomes" id="UP000183967"/>
    </source>
</evidence>